<dbReference type="PANTHER" id="PTHR19872">
    <property type="entry name" value="UBIQUITIN LIGASE SPECIFICITY FACTOR/HREP PROTEIN"/>
    <property type="match status" value="1"/>
</dbReference>
<evidence type="ECO:0000313" key="3">
    <source>
        <dbReference type="Proteomes" id="UP001163046"/>
    </source>
</evidence>
<proteinExistence type="predicted"/>
<name>A0A9X0CT73_9CNID</name>
<dbReference type="PANTHER" id="PTHR19872:SF7">
    <property type="entry name" value="F-BOX AND WD REPEAT DOMAIN CONTAINING PROTEIN 10B-RELATED"/>
    <property type="match status" value="1"/>
</dbReference>
<gene>
    <name evidence="2" type="primary">FBXW10_1</name>
    <name evidence="2" type="ORF">OS493_017885</name>
</gene>
<feature type="region of interest" description="Disordered" evidence="1">
    <location>
        <begin position="198"/>
        <end position="228"/>
    </location>
</feature>
<dbReference type="InterPro" id="IPR051075">
    <property type="entry name" value="SCF_subunit_WD-repeat"/>
</dbReference>
<keyword evidence="3" id="KW-1185">Reference proteome</keyword>
<organism evidence="2 3">
    <name type="scientific">Desmophyllum pertusum</name>
    <dbReference type="NCBI Taxonomy" id="174260"/>
    <lineage>
        <taxon>Eukaryota</taxon>
        <taxon>Metazoa</taxon>
        <taxon>Cnidaria</taxon>
        <taxon>Anthozoa</taxon>
        <taxon>Hexacorallia</taxon>
        <taxon>Scleractinia</taxon>
        <taxon>Caryophylliina</taxon>
        <taxon>Caryophylliidae</taxon>
        <taxon>Desmophyllum</taxon>
    </lineage>
</organism>
<protein>
    <submittedName>
        <fullName evidence="2">F-box/WD repeat-containing protein 10</fullName>
    </submittedName>
</protein>
<dbReference type="Proteomes" id="UP001163046">
    <property type="component" value="Unassembled WGS sequence"/>
</dbReference>
<dbReference type="AlphaFoldDB" id="A0A9X0CT73"/>
<reference evidence="2" key="1">
    <citation type="submission" date="2023-01" db="EMBL/GenBank/DDBJ databases">
        <title>Genome assembly of the deep-sea coral Lophelia pertusa.</title>
        <authorList>
            <person name="Herrera S."/>
            <person name="Cordes E."/>
        </authorList>
    </citation>
    <scope>NUCLEOTIDE SEQUENCE</scope>
    <source>
        <strain evidence="2">USNM1676648</strain>
        <tissue evidence="2">Polyp</tissue>
    </source>
</reference>
<evidence type="ECO:0000313" key="2">
    <source>
        <dbReference type="EMBL" id="KAJ7372614.1"/>
    </source>
</evidence>
<feature type="region of interest" description="Disordered" evidence="1">
    <location>
        <begin position="241"/>
        <end position="267"/>
    </location>
</feature>
<feature type="compositionally biased region" description="Low complexity" evidence="1">
    <location>
        <begin position="208"/>
        <end position="220"/>
    </location>
</feature>
<sequence length="296" mass="33157">MRQPGKGSSLYQLSISRAPQLRCVNSPVKSCGVCEDCCLGAKLNHTKEWFCRCGEPVKRKYILALVQRFDSMDLLEYVTSLLQSFQYKDFTYMRSRSKPSLIADTSSPPTNHALNEDELSQIVDSYVEWFSWSTYWTKANYLLGLMQLCDTHLLHILATKTRALCERERRRQRALDDGLIDREDDEYMSLHSYVSGSNVPPVVDTESNKSVASKSVASPSGTSGINDADIHSTFSEELEFSRSKSPGELSATKSHSHRGTHSADMPSDIRSQASVGFVGSRCLCVVLGRFHHPDSL</sequence>
<comment type="caution">
    <text evidence="2">The sequence shown here is derived from an EMBL/GenBank/DDBJ whole genome shotgun (WGS) entry which is preliminary data.</text>
</comment>
<accession>A0A9X0CT73</accession>
<dbReference type="OrthoDB" id="674604at2759"/>
<evidence type="ECO:0000256" key="1">
    <source>
        <dbReference type="SAM" id="MobiDB-lite"/>
    </source>
</evidence>
<dbReference type="EMBL" id="MU826835">
    <property type="protein sequence ID" value="KAJ7372614.1"/>
    <property type="molecule type" value="Genomic_DNA"/>
</dbReference>